<name>A0ABT5CBS2_9BACT</name>
<dbReference type="Proteomes" id="UP001217485">
    <property type="component" value="Unassembled WGS sequence"/>
</dbReference>
<evidence type="ECO:0000313" key="1">
    <source>
        <dbReference type="EMBL" id="MDC0683880.1"/>
    </source>
</evidence>
<proteinExistence type="predicted"/>
<evidence type="ECO:0008006" key="3">
    <source>
        <dbReference type="Google" id="ProtNLM"/>
    </source>
</evidence>
<protein>
    <recommendedName>
        <fullName evidence="3">Lipoprotein</fullName>
    </recommendedName>
</protein>
<gene>
    <name evidence="1" type="ORF">POL72_39515</name>
</gene>
<dbReference type="PROSITE" id="PS51257">
    <property type="entry name" value="PROKAR_LIPOPROTEIN"/>
    <property type="match status" value="1"/>
</dbReference>
<reference evidence="1 2" key="1">
    <citation type="submission" date="2023-01" db="EMBL/GenBank/DDBJ databases">
        <title>Minimal conservation of predation-associated metabolite biosynthetic gene clusters underscores biosynthetic potential of Myxococcota including descriptions for ten novel species: Archangium lansinium sp. nov., Myxococcus landrumus sp. nov., Nannocystis bai.</title>
        <authorList>
            <person name="Ahearne A."/>
            <person name="Stevens C."/>
            <person name="Dowd S."/>
        </authorList>
    </citation>
    <scope>NUCLEOTIDE SEQUENCE [LARGE SCALE GENOMIC DNA]</scope>
    <source>
        <strain evidence="1 2">WIWO2</strain>
    </source>
</reference>
<sequence>MNLEKSVFPLCGLALSSFLALGCILDVEPSAQRRPRPMQAVGSLTMEWTVANRVDSRACSQHSRGGADFELIIYRGSSEVARDYARCDDFSITVDLPPDDYTATATLVERGNDRPVTTTLQVEDIHIVRGATLNLDVDFPPSSFLR</sequence>
<comment type="caution">
    <text evidence="1">The sequence shown here is derived from an EMBL/GenBank/DDBJ whole genome shotgun (WGS) entry which is preliminary data.</text>
</comment>
<dbReference type="EMBL" id="JAQNDK010000005">
    <property type="protein sequence ID" value="MDC0683880.1"/>
    <property type="molecule type" value="Genomic_DNA"/>
</dbReference>
<organism evidence="1 2">
    <name type="scientific">Sorangium atrum</name>
    <dbReference type="NCBI Taxonomy" id="2995308"/>
    <lineage>
        <taxon>Bacteria</taxon>
        <taxon>Pseudomonadati</taxon>
        <taxon>Myxococcota</taxon>
        <taxon>Polyangia</taxon>
        <taxon>Polyangiales</taxon>
        <taxon>Polyangiaceae</taxon>
        <taxon>Sorangium</taxon>
    </lineage>
</organism>
<dbReference type="RefSeq" id="WP_272102030.1">
    <property type="nucleotide sequence ID" value="NZ_JAQNDK010000005.1"/>
</dbReference>
<keyword evidence="2" id="KW-1185">Reference proteome</keyword>
<evidence type="ECO:0000313" key="2">
    <source>
        <dbReference type="Proteomes" id="UP001217485"/>
    </source>
</evidence>
<accession>A0ABT5CBS2</accession>